<dbReference type="PROSITE" id="PS51012">
    <property type="entry name" value="ABC_TM2"/>
    <property type="match status" value="1"/>
</dbReference>
<feature type="transmembrane region" description="Helical" evidence="5">
    <location>
        <begin position="64"/>
        <end position="87"/>
    </location>
</feature>
<protein>
    <recommendedName>
        <fullName evidence="5">Transport permease protein</fullName>
    </recommendedName>
</protein>
<keyword evidence="3 5" id="KW-1133">Transmembrane helix</keyword>
<dbReference type="NCBIfam" id="TIGR01247">
    <property type="entry name" value="drrB"/>
    <property type="match status" value="1"/>
</dbReference>
<dbReference type="InterPro" id="IPR047817">
    <property type="entry name" value="ABC2_TM_bact-type"/>
</dbReference>
<comment type="caution">
    <text evidence="7">The sequence shown here is derived from an EMBL/GenBank/DDBJ whole genome shotgun (WGS) entry which is preliminary data.</text>
</comment>
<dbReference type="GO" id="GO:0140359">
    <property type="term" value="F:ABC-type transporter activity"/>
    <property type="evidence" value="ECO:0007669"/>
    <property type="project" value="InterPro"/>
</dbReference>
<evidence type="ECO:0000313" key="7">
    <source>
        <dbReference type="EMBL" id="RDV82450.1"/>
    </source>
</evidence>
<feature type="transmembrane region" description="Helical" evidence="5">
    <location>
        <begin position="33"/>
        <end position="52"/>
    </location>
</feature>
<keyword evidence="2 5" id="KW-0812">Transmembrane</keyword>
<comment type="subcellular location">
    <subcellularLocation>
        <location evidence="5">Cell membrane</location>
        <topology evidence="5">Multi-pass membrane protein</topology>
    </subcellularLocation>
    <subcellularLocation>
        <location evidence="1">Membrane</location>
        <topology evidence="1">Multi-pass membrane protein</topology>
    </subcellularLocation>
</comment>
<feature type="transmembrane region" description="Helical" evidence="5">
    <location>
        <begin position="145"/>
        <end position="164"/>
    </location>
</feature>
<keyword evidence="5" id="KW-0813">Transport</keyword>
<organism evidence="7 8">
    <name type="scientific">Ammonifex thiophilus</name>
    <dbReference type="NCBI Taxonomy" id="444093"/>
    <lineage>
        <taxon>Bacteria</taxon>
        <taxon>Bacillati</taxon>
        <taxon>Bacillota</taxon>
        <taxon>Clostridia</taxon>
        <taxon>Thermoanaerobacterales</taxon>
        <taxon>Thermoanaerobacteraceae</taxon>
        <taxon>Ammonifex</taxon>
    </lineage>
</organism>
<dbReference type="PRINTS" id="PR00164">
    <property type="entry name" value="ABC2TRNSPORT"/>
</dbReference>
<evidence type="ECO:0000256" key="5">
    <source>
        <dbReference type="RuleBase" id="RU361157"/>
    </source>
</evidence>
<evidence type="ECO:0000256" key="3">
    <source>
        <dbReference type="ARBA" id="ARBA00022989"/>
    </source>
</evidence>
<dbReference type="Proteomes" id="UP000256329">
    <property type="component" value="Unassembled WGS sequence"/>
</dbReference>
<evidence type="ECO:0000256" key="4">
    <source>
        <dbReference type="ARBA" id="ARBA00023136"/>
    </source>
</evidence>
<dbReference type="InterPro" id="IPR051784">
    <property type="entry name" value="Nod_factor_ABC_transporter"/>
</dbReference>
<dbReference type="Pfam" id="PF01061">
    <property type="entry name" value="ABC2_membrane"/>
    <property type="match status" value="1"/>
</dbReference>
<keyword evidence="4 5" id="KW-0472">Membrane</keyword>
<sequence length="264" mass="29161">MGTAIRTVYTIWLREWLRFLRERSRIIGMIGQPLLYFLIVGQGISAAMAFRAAPPGVNLSYLQFMYPGILAMSVLFTSIFSGISIIWDREFGFLKEVLVAPVPRWAIALGKALGASTVALCQATILLALAPLAQVHLTLPLVGKLLAVLFLISLAITFMGVAIASRMETMEGFQMIMNFLVMPLYFLSGAMFPLANVPAWMSALMHFDPLTYGVDALRHLIFADAHPQVLAFLVHFPFITDLLVLTGMVLVLGGMGSWFFSRQV</sequence>
<feature type="transmembrane region" description="Helical" evidence="5">
    <location>
        <begin position="242"/>
        <end position="260"/>
    </location>
</feature>
<dbReference type="InterPro" id="IPR000412">
    <property type="entry name" value="ABC_2_transport"/>
</dbReference>
<dbReference type="PANTHER" id="PTHR43229:SF2">
    <property type="entry name" value="NODULATION PROTEIN J"/>
    <property type="match status" value="1"/>
</dbReference>
<dbReference type="InterPro" id="IPR013525">
    <property type="entry name" value="ABC2_TM"/>
</dbReference>
<dbReference type="PIRSF" id="PIRSF006648">
    <property type="entry name" value="DrrB"/>
    <property type="match status" value="1"/>
</dbReference>
<feature type="transmembrane region" description="Helical" evidence="5">
    <location>
        <begin position="176"/>
        <end position="195"/>
    </location>
</feature>
<reference evidence="7 8" key="1">
    <citation type="submission" date="2018-08" db="EMBL/GenBank/DDBJ databases">
        <title>Form III RuBisCO-mediated autotrophy in Thermodesulfobium bacteria.</title>
        <authorList>
            <person name="Toshchakov S.V."/>
            <person name="Kublanov I.V."/>
            <person name="Frolov E."/>
            <person name="Bonch-Osmolovskaya E.A."/>
            <person name="Tourova T.P."/>
            <person name="Chernych N.A."/>
            <person name="Lebedinsky A.V."/>
        </authorList>
    </citation>
    <scope>NUCLEOTIDE SEQUENCE [LARGE SCALE GENOMIC DNA]</scope>
    <source>
        <strain evidence="7 8">SR</strain>
    </source>
</reference>
<comment type="similarity">
    <text evidence="5">Belongs to the ABC-2 integral membrane protein family.</text>
</comment>
<dbReference type="PANTHER" id="PTHR43229">
    <property type="entry name" value="NODULATION PROTEIN J"/>
    <property type="match status" value="1"/>
</dbReference>
<name>A0A3D8P487_9THEO</name>
<accession>A0A3D8P487</accession>
<evidence type="ECO:0000256" key="2">
    <source>
        <dbReference type="ARBA" id="ARBA00022692"/>
    </source>
</evidence>
<dbReference type="GO" id="GO:0043190">
    <property type="term" value="C:ATP-binding cassette (ABC) transporter complex"/>
    <property type="evidence" value="ECO:0007669"/>
    <property type="project" value="InterPro"/>
</dbReference>
<keyword evidence="8" id="KW-1185">Reference proteome</keyword>
<evidence type="ECO:0000313" key="8">
    <source>
        <dbReference type="Proteomes" id="UP000256329"/>
    </source>
</evidence>
<proteinExistence type="inferred from homology"/>
<feature type="domain" description="ABC transmembrane type-2" evidence="6">
    <location>
        <begin position="24"/>
        <end position="263"/>
    </location>
</feature>
<dbReference type="OrthoDB" id="9788252at2"/>
<dbReference type="InterPro" id="IPR005942">
    <property type="entry name" value="Daunbcin-R_ABC-transpt"/>
</dbReference>
<feature type="transmembrane region" description="Helical" evidence="5">
    <location>
        <begin position="108"/>
        <end position="133"/>
    </location>
</feature>
<evidence type="ECO:0000259" key="6">
    <source>
        <dbReference type="PROSITE" id="PS51012"/>
    </source>
</evidence>
<keyword evidence="5" id="KW-1003">Cell membrane</keyword>
<dbReference type="AlphaFoldDB" id="A0A3D8P487"/>
<dbReference type="EMBL" id="QSLN01000010">
    <property type="protein sequence ID" value="RDV82450.1"/>
    <property type="molecule type" value="Genomic_DNA"/>
</dbReference>
<dbReference type="RefSeq" id="WP_115792893.1">
    <property type="nucleotide sequence ID" value="NZ_QSLN01000010.1"/>
</dbReference>
<evidence type="ECO:0000256" key="1">
    <source>
        <dbReference type="ARBA" id="ARBA00004141"/>
    </source>
</evidence>
<gene>
    <name evidence="7" type="ORF">DXX99_07570</name>
</gene>